<evidence type="ECO:0000313" key="5">
    <source>
        <dbReference type="Proteomes" id="UP000191171"/>
    </source>
</evidence>
<evidence type="ECO:0000313" key="2">
    <source>
        <dbReference type="EMBL" id="OOL83632.1"/>
    </source>
</evidence>
<reference evidence="2 5" key="1">
    <citation type="submission" date="2017-02" db="EMBL/GenBank/DDBJ databases">
        <title>Clonality and virulence of isolates of VRE in Hematopoietic Stem Cell Transplanted (HSCT) patients.</title>
        <authorList>
            <person name="Marchi A.P."/>
            <person name="Martins R.C."/>
            <person name="Marie S.K."/>
            <person name="Levin A.S."/>
            <person name="Costa S.F."/>
        </authorList>
    </citation>
    <scope>NUCLEOTIDE SEQUENCE [LARGE SCALE GENOMIC DNA]</scope>
    <source>
        <strain evidence="2 5">LIM1759</strain>
    </source>
</reference>
<reference evidence="3 6" key="3">
    <citation type="submission" date="2018-05" db="EMBL/GenBank/DDBJ databases">
        <title>Vancomycin-resistant Enterococcus faecium strain from Chelyabinsk, Russia.</title>
        <authorList>
            <person name="Gostev V."/>
            <person name="Goncharov A."/>
            <person name="Kolodzhieva V."/>
            <person name="Suvorov A."/>
            <person name="Sidorenko S."/>
            <person name="Zueva L."/>
        </authorList>
    </citation>
    <scope>NUCLEOTIDE SEQUENCE [LARGE SCALE GENOMIC DNA]</scope>
    <source>
        <strain evidence="3 6">20</strain>
    </source>
</reference>
<dbReference type="Proteomes" id="UP000289562">
    <property type="component" value="Unassembled WGS sequence"/>
</dbReference>
<dbReference type="EMBL" id="PJVH01000026">
    <property type="protein sequence ID" value="RXU87316.1"/>
    <property type="molecule type" value="Genomic_DNA"/>
</dbReference>
<reference evidence="4 7" key="2">
    <citation type="submission" date="2017-12" db="EMBL/GenBank/DDBJ databases">
        <title>A pool of 800 enterococci isolated from chicken carcass rinse samples from New Zealand.</title>
        <authorList>
            <person name="Zhang J."/>
            <person name="Rogers L."/>
            <person name="Midwinter A."/>
            <person name="French N."/>
        </authorList>
    </citation>
    <scope>NUCLEOTIDE SEQUENCE [LARGE SCALE GENOMIC DNA]</scope>
    <source>
        <strain evidence="4 7">EN697</strain>
    </source>
</reference>
<evidence type="ECO:0000313" key="1">
    <source>
        <dbReference type="EMBL" id="KAB7578112.1"/>
    </source>
</evidence>
<evidence type="ECO:0000313" key="6">
    <source>
        <dbReference type="Proteomes" id="UP000249070"/>
    </source>
</evidence>
<evidence type="ECO:0000313" key="7">
    <source>
        <dbReference type="Proteomes" id="UP000289562"/>
    </source>
</evidence>
<proteinExistence type="predicted"/>
<protein>
    <submittedName>
        <fullName evidence="1">Uncharacterized protein</fullName>
    </submittedName>
</protein>
<sequence>MNKVVSKRFRPNHSRKNAKTTLCELRFLFQNFDVFVNFLNKKLTIAEKARTNFFCYCFIGLS</sequence>
<evidence type="ECO:0000313" key="8">
    <source>
        <dbReference type="Proteomes" id="UP000469871"/>
    </source>
</evidence>
<dbReference type="Proteomes" id="UP000249070">
    <property type="component" value="Unassembled WGS sequence"/>
</dbReference>
<reference evidence="1 8" key="4">
    <citation type="submission" date="2019-10" db="EMBL/GenBank/DDBJ databases">
        <title>Evolutionary dynamics of vancomycin-resistant Enterococcus faecium during gastrointestinal tract colonization and bloodstream infection in immunocompromised pediatric patients.</title>
        <authorList>
            <person name="Chilambi G.S."/>
            <person name="Nordstrom H.R."/>
            <person name="Evans D.R."/>
            <person name="Ferrolino J."/>
            <person name="Hayden R.T."/>
            <person name="Maron G.M."/>
            <person name="Vo A.N."/>
            <person name="Gilmore M.S."/>
            <person name="Wolf J."/>
            <person name="Rosch J.W."/>
            <person name="Van Tyne D."/>
        </authorList>
    </citation>
    <scope>NUCLEOTIDE SEQUENCE [LARGE SCALE GENOMIC DNA]</scope>
    <source>
        <strain evidence="1 8">VRECG27</strain>
    </source>
</reference>
<dbReference type="EMBL" id="MVGJ01000012">
    <property type="protein sequence ID" value="OOL83632.1"/>
    <property type="molecule type" value="Genomic_DNA"/>
</dbReference>
<dbReference type="EMBL" id="QHGU01000016">
    <property type="protein sequence ID" value="PZM56313.1"/>
    <property type="molecule type" value="Genomic_DNA"/>
</dbReference>
<evidence type="ECO:0000313" key="4">
    <source>
        <dbReference type="EMBL" id="RXU87316.1"/>
    </source>
</evidence>
<dbReference type="EMBL" id="WEFP01000001">
    <property type="protein sequence ID" value="KAB7578112.1"/>
    <property type="molecule type" value="Genomic_DNA"/>
</dbReference>
<name>A0A1M2WN05_ENTFC</name>
<gene>
    <name evidence="2" type="ORF">B1P95_02765</name>
    <name evidence="4" type="ORF">CYQ77_08905</name>
    <name evidence="3" type="ORF">DKP91_04800</name>
    <name evidence="1" type="ORF">GBM73_12775</name>
</gene>
<organism evidence="1 8">
    <name type="scientific">Enterococcus faecium</name>
    <name type="common">Streptococcus faecium</name>
    <dbReference type="NCBI Taxonomy" id="1352"/>
    <lineage>
        <taxon>Bacteria</taxon>
        <taxon>Bacillati</taxon>
        <taxon>Bacillota</taxon>
        <taxon>Bacilli</taxon>
        <taxon>Lactobacillales</taxon>
        <taxon>Enterococcaceae</taxon>
        <taxon>Enterococcus</taxon>
    </lineage>
</organism>
<evidence type="ECO:0000313" key="3">
    <source>
        <dbReference type="EMBL" id="PZM56313.1"/>
    </source>
</evidence>
<comment type="caution">
    <text evidence="1">The sequence shown here is derived from an EMBL/GenBank/DDBJ whole genome shotgun (WGS) entry which is preliminary data.</text>
</comment>
<dbReference type="Proteomes" id="UP000469871">
    <property type="component" value="Unassembled WGS sequence"/>
</dbReference>
<accession>A0A1M2WN05</accession>
<dbReference type="AlphaFoldDB" id="A0A1M2WN05"/>
<dbReference type="Proteomes" id="UP000191171">
    <property type="component" value="Unassembled WGS sequence"/>
</dbReference>